<comment type="caution">
    <text evidence="8">The sequence shown here is derived from an EMBL/GenBank/DDBJ whole genome shotgun (WGS) entry which is preliminary data.</text>
</comment>
<keyword evidence="4 6" id="KW-0472">Membrane</keyword>
<keyword evidence="2 6" id="KW-0812">Transmembrane</keyword>
<proteinExistence type="predicted"/>
<dbReference type="PANTHER" id="PTHR22911">
    <property type="entry name" value="ACYL-MALONYL CONDENSING ENZYME-RELATED"/>
    <property type="match status" value="1"/>
</dbReference>
<evidence type="ECO:0000256" key="3">
    <source>
        <dbReference type="ARBA" id="ARBA00022989"/>
    </source>
</evidence>
<feature type="transmembrane region" description="Helical" evidence="6">
    <location>
        <begin position="269"/>
        <end position="289"/>
    </location>
</feature>
<feature type="transmembrane region" description="Helical" evidence="6">
    <location>
        <begin position="237"/>
        <end position="257"/>
    </location>
</feature>
<comment type="subcellular location">
    <subcellularLocation>
        <location evidence="1">Membrane</location>
        <topology evidence="1">Multi-pass membrane protein</topology>
    </subcellularLocation>
</comment>
<feature type="region of interest" description="Disordered" evidence="5">
    <location>
        <begin position="1"/>
        <end position="49"/>
    </location>
</feature>
<dbReference type="PANTHER" id="PTHR22911:SF6">
    <property type="entry name" value="SOLUTE CARRIER FAMILY 35 MEMBER G1"/>
    <property type="match status" value="1"/>
</dbReference>
<evidence type="ECO:0000256" key="5">
    <source>
        <dbReference type="SAM" id="MobiDB-lite"/>
    </source>
</evidence>
<dbReference type="EMBL" id="CAXLJM020000069">
    <property type="protein sequence ID" value="CAL8125727.1"/>
    <property type="molecule type" value="Genomic_DNA"/>
</dbReference>
<reference evidence="8 9" key="1">
    <citation type="submission" date="2024-08" db="EMBL/GenBank/DDBJ databases">
        <authorList>
            <person name="Cucini C."/>
            <person name="Frati F."/>
        </authorList>
    </citation>
    <scope>NUCLEOTIDE SEQUENCE [LARGE SCALE GENOMIC DNA]</scope>
</reference>
<feature type="compositionally biased region" description="Low complexity" evidence="5">
    <location>
        <begin position="17"/>
        <end position="47"/>
    </location>
</feature>
<keyword evidence="3 6" id="KW-1133">Transmembrane helix</keyword>
<feature type="transmembrane region" description="Helical" evidence="6">
    <location>
        <begin position="182"/>
        <end position="201"/>
    </location>
</feature>
<organism evidence="8 9">
    <name type="scientific">Orchesella dallaii</name>
    <dbReference type="NCBI Taxonomy" id="48710"/>
    <lineage>
        <taxon>Eukaryota</taxon>
        <taxon>Metazoa</taxon>
        <taxon>Ecdysozoa</taxon>
        <taxon>Arthropoda</taxon>
        <taxon>Hexapoda</taxon>
        <taxon>Collembola</taxon>
        <taxon>Entomobryomorpha</taxon>
        <taxon>Entomobryoidea</taxon>
        <taxon>Orchesellidae</taxon>
        <taxon>Orchesellinae</taxon>
        <taxon>Orchesella</taxon>
    </lineage>
</organism>
<feature type="transmembrane region" description="Helical" evidence="6">
    <location>
        <begin position="331"/>
        <end position="352"/>
    </location>
</feature>
<protein>
    <recommendedName>
        <fullName evidence="7">EamA domain-containing protein</fullName>
    </recommendedName>
</protein>
<feature type="transmembrane region" description="Helical" evidence="6">
    <location>
        <begin position="388"/>
        <end position="407"/>
    </location>
</feature>
<dbReference type="Pfam" id="PF00892">
    <property type="entry name" value="EamA"/>
    <property type="match status" value="2"/>
</dbReference>
<feature type="domain" description="EamA" evidence="7">
    <location>
        <begin position="270"/>
        <end position="402"/>
    </location>
</feature>
<feature type="transmembrane region" description="Helical" evidence="6">
    <location>
        <begin position="213"/>
        <end position="230"/>
    </location>
</feature>
<dbReference type="InterPro" id="IPR037185">
    <property type="entry name" value="EmrE-like"/>
</dbReference>
<feature type="transmembrane region" description="Helical" evidence="6">
    <location>
        <begin position="108"/>
        <end position="128"/>
    </location>
</feature>
<dbReference type="SUPFAM" id="SSF103481">
    <property type="entry name" value="Multidrug resistance efflux transporter EmrE"/>
    <property type="match status" value="2"/>
</dbReference>
<evidence type="ECO:0000256" key="2">
    <source>
        <dbReference type="ARBA" id="ARBA00022692"/>
    </source>
</evidence>
<feature type="transmembrane region" description="Helical" evidence="6">
    <location>
        <begin position="140"/>
        <end position="161"/>
    </location>
</feature>
<evidence type="ECO:0000256" key="4">
    <source>
        <dbReference type="ARBA" id="ARBA00023136"/>
    </source>
</evidence>
<feature type="transmembrane region" description="Helical" evidence="6">
    <location>
        <begin position="296"/>
        <end position="319"/>
    </location>
</feature>
<gene>
    <name evidence="8" type="ORF">ODALV1_LOCUS21098</name>
</gene>
<evidence type="ECO:0000313" key="9">
    <source>
        <dbReference type="Proteomes" id="UP001642540"/>
    </source>
</evidence>
<feature type="domain" description="EamA" evidence="7">
    <location>
        <begin position="109"/>
        <end position="253"/>
    </location>
</feature>
<name>A0ABP1REK3_9HEXA</name>
<keyword evidence="9" id="KW-1185">Reference proteome</keyword>
<evidence type="ECO:0000256" key="6">
    <source>
        <dbReference type="SAM" id="Phobius"/>
    </source>
</evidence>
<sequence length="425" mass="47003">MGEDKSKEVDETEQFISSSNANNSLPNSDDCDDNQSSKNNNNVLNESPLSHVYDHNHVRRKSSTHSILESSHVKLQILVAGAKEELKELKEISKTGKQKTIRTGWKRYIGIILAIMSSMVFALGILIVKLLPQYHPYSVSFWRFQGVLLPTIPLVFYFRLVKKEPIFSSICPATAPGHGKTIILLFLRGLTGASAVVLQFYSLQFISMADSSVIAFSTPVFVSLASHVILGEKSGFVPVISGIITLFGVGVITRPPMLTGGKEFDKDTLIGTGLALGCMVLATATFLLLRYLRQMHFTVITVFFGFWGSFQSLALSATISKFQPPEGVEHWMMAIALASVTFIGQTCITLAFKFEQAGTVSLCRTCDVLFAYLWQFVFLGVVPDVYSMIGGVIVISGVLVIAFRKFLSELPPDHPSRKRFWILLK</sequence>
<dbReference type="Proteomes" id="UP001642540">
    <property type="component" value="Unassembled WGS sequence"/>
</dbReference>
<evidence type="ECO:0000259" key="7">
    <source>
        <dbReference type="Pfam" id="PF00892"/>
    </source>
</evidence>
<evidence type="ECO:0000313" key="8">
    <source>
        <dbReference type="EMBL" id="CAL8125727.1"/>
    </source>
</evidence>
<evidence type="ECO:0000256" key="1">
    <source>
        <dbReference type="ARBA" id="ARBA00004141"/>
    </source>
</evidence>
<accession>A0ABP1REK3</accession>
<dbReference type="InterPro" id="IPR000620">
    <property type="entry name" value="EamA_dom"/>
</dbReference>